<dbReference type="Pfam" id="PF14382">
    <property type="entry name" value="ECR1_N"/>
    <property type="match status" value="1"/>
</dbReference>
<evidence type="ECO:0000256" key="3">
    <source>
        <dbReference type="ARBA" id="ARBA00022835"/>
    </source>
</evidence>
<dbReference type="PROSITE" id="PS50126">
    <property type="entry name" value="S1"/>
    <property type="match status" value="1"/>
</dbReference>
<dbReference type="GO" id="GO:0000176">
    <property type="term" value="C:nuclear exosome (RNase complex)"/>
    <property type="evidence" value="ECO:0007669"/>
    <property type="project" value="TreeGrafter"/>
</dbReference>
<dbReference type="InterPro" id="IPR019495">
    <property type="entry name" value="EXOSC1_C"/>
</dbReference>
<dbReference type="InterPro" id="IPR003029">
    <property type="entry name" value="S1_domain"/>
</dbReference>
<dbReference type="GO" id="GO:0006396">
    <property type="term" value="P:RNA processing"/>
    <property type="evidence" value="ECO:0007669"/>
    <property type="project" value="InterPro"/>
</dbReference>
<keyword evidence="3" id="KW-0271">Exosome</keyword>
<dbReference type="OrthoDB" id="440760at2759"/>
<dbReference type="Pfam" id="PF10447">
    <property type="entry name" value="EXOSC1"/>
    <property type="match status" value="2"/>
</dbReference>
<evidence type="ECO:0000313" key="6">
    <source>
        <dbReference type="Proteomes" id="UP000503462"/>
    </source>
</evidence>
<evidence type="ECO:0000256" key="2">
    <source>
        <dbReference type="ARBA" id="ARBA00022490"/>
    </source>
</evidence>
<dbReference type="GO" id="GO:0005730">
    <property type="term" value="C:nucleolus"/>
    <property type="evidence" value="ECO:0007669"/>
    <property type="project" value="UniProtKB-SubCell"/>
</dbReference>
<proteinExistence type="predicted"/>
<name>A0A6H0XJ53_9PEZI</name>
<keyword evidence="2" id="KW-0963">Cytoplasm</keyword>
<dbReference type="InterPro" id="IPR025721">
    <property type="entry name" value="Exosome_cplx_N_dom"/>
</dbReference>
<dbReference type="FunFam" id="2.40.50.140:FF:000198">
    <property type="entry name" value="Exosome complex component CSL4"/>
    <property type="match status" value="1"/>
</dbReference>
<feature type="domain" description="S1 motif" evidence="4">
    <location>
        <begin position="61"/>
        <end position="143"/>
    </location>
</feature>
<protein>
    <recommendedName>
        <fullName evidence="4">S1 motif domain-containing protein</fullName>
    </recommendedName>
</protein>
<dbReference type="PANTHER" id="PTHR12686">
    <property type="entry name" value="3'-5' EXORIBONUCLEASE CSL4-RELATED"/>
    <property type="match status" value="1"/>
</dbReference>
<keyword evidence="6" id="KW-1185">Reference proteome</keyword>
<dbReference type="AlphaFoldDB" id="A0A6H0XJ53"/>
<organism evidence="5 6">
    <name type="scientific">Peltaster fructicola</name>
    <dbReference type="NCBI Taxonomy" id="286661"/>
    <lineage>
        <taxon>Eukaryota</taxon>
        <taxon>Fungi</taxon>
        <taxon>Dikarya</taxon>
        <taxon>Ascomycota</taxon>
        <taxon>Pezizomycotina</taxon>
        <taxon>Dothideomycetes</taxon>
        <taxon>Dothideomycetes incertae sedis</taxon>
        <taxon>Peltaster</taxon>
    </lineage>
</organism>
<evidence type="ECO:0000313" key="5">
    <source>
        <dbReference type="EMBL" id="QIW94745.1"/>
    </source>
</evidence>
<dbReference type="InterPro" id="IPR039771">
    <property type="entry name" value="Csl4"/>
</dbReference>
<evidence type="ECO:0000259" key="4">
    <source>
        <dbReference type="PROSITE" id="PS50126"/>
    </source>
</evidence>
<dbReference type="SUPFAM" id="SSF110324">
    <property type="entry name" value="Ribosomal L27 protein-like"/>
    <property type="match status" value="1"/>
</dbReference>
<dbReference type="InterPro" id="IPR012340">
    <property type="entry name" value="NA-bd_OB-fold"/>
</dbReference>
<evidence type="ECO:0000256" key="1">
    <source>
        <dbReference type="ARBA" id="ARBA00004604"/>
    </source>
</evidence>
<reference evidence="5 6" key="1">
    <citation type="journal article" date="2016" name="Sci. Rep.">
        <title>Peltaster fructicola genome reveals evolution from an invasive phytopathogen to an ectophytic parasite.</title>
        <authorList>
            <person name="Xu C."/>
            <person name="Chen H."/>
            <person name="Gleason M.L."/>
            <person name="Xu J.R."/>
            <person name="Liu H."/>
            <person name="Zhang R."/>
            <person name="Sun G."/>
        </authorList>
    </citation>
    <scope>NUCLEOTIDE SEQUENCE [LARGE SCALE GENOMIC DNA]</scope>
    <source>
        <strain evidence="5 6">LNHT1506</strain>
    </source>
</reference>
<dbReference type="Proteomes" id="UP000503462">
    <property type="component" value="Chromosome 1"/>
</dbReference>
<gene>
    <name evidence="5" type="ORF">AMS68_000263</name>
</gene>
<dbReference type="Gene3D" id="2.40.50.140">
    <property type="entry name" value="Nucleic acid-binding proteins"/>
    <property type="match status" value="1"/>
</dbReference>
<dbReference type="GO" id="GO:0005737">
    <property type="term" value="C:cytoplasm"/>
    <property type="evidence" value="ECO:0007669"/>
    <property type="project" value="TreeGrafter"/>
</dbReference>
<dbReference type="PANTHER" id="PTHR12686:SF8">
    <property type="entry name" value="EXOSOME COMPLEX COMPONENT CSL4"/>
    <property type="match status" value="1"/>
</dbReference>
<accession>A0A6H0XJ53</accession>
<sequence length="184" mass="19716">MAQSVLPGSVIGPVLSNTPGHGVHLQSGQLISSLAGTLKQSTKASTYSVSRASSALLPEVGTVILGRITRTNSRQATIAILAIGMNGEHVCRDSFSGLIRQQDIRATEVDKVKMSESFKVGDIVRAVIISLGDERAYYMSTAKNEFGVVLANSEQGNQMYPISWREMQDPASGVKELRKVAKPV</sequence>
<comment type="subcellular location">
    <subcellularLocation>
        <location evidence="1">Nucleus</location>
        <location evidence="1">Nucleolus</location>
    </subcellularLocation>
</comment>
<dbReference type="GO" id="GO:0003723">
    <property type="term" value="F:RNA binding"/>
    <property type="evidence" value="ECO:0007669"/>
    <property type="project" value="InterPro"/>
</dbReference>
<dbReference type="EMBL" id="CP051139">
    <property type="protein sequence ID" value="QIW94745.1"/>
    <property type="molecule type" value="Genomic_DNA"/>
</dbReference>
<dbReference type="SUPFAM" id="SSF50249">
    <property type="entry name" value="Nucleic acid-binding proteins"/>
    <property type="match status" value="1"/>
</dbReference>